<dbReference type="Pfam" id="PF02371">
    <property type="entry name" value="Transposase_20"/>
    <property type="match status" value="1"/>
</dbReference>
<dbReference type="InterPro" id="IPR047650">
    <property type="entry name" value="Transpos_IS110"/>
</dbReference>
<evidence type="ECO:0000313" key="3">
    <source>
        <dbReference type="EMBL" id="ABP69710.1"/>
    </source>
</evidence>
<gene>
    <name evidence="3" type="ordered locus">Rsph17025_0804</name>
</gene>
<dbReference type="PANTHER" id="PTHR33055:SF3">
    <property type="entry name" value="PUTATIVE TRANSPOSASE FOR IS117-RELATED"/>
    <property type="match status" value="1"/>
</dbReference>
<feature type="domain" description="Transposase IS116/IS110/IS902 C-terminal" evidence="2">
    <location>
        <begin position="244"/>
        <end position="327"/>
    </location>
</feature>
<proteinExistence type="predicted"/>
<dbReference type="GO" id="GO:0003677">
    <property type="term" value="F:DNA binding"/>
    <property type="evidence" value="ECO:0007669"/>
    <property type="project" value="InterPro"/>
</dbReference>
<dbReference type="STRING" id="349102.Rsph17025_0804"/>
<name>A4WQP6_CERS5</name>
<dbReference type="Pfam" id="PF01548">
    <property type="entry name" value="DEDD_Tnp_IS110"/>
    <property type="match status" value="1"/>
</dbReference>
<dbReference type="InterPro" id="IPR002525">
    <property type="entry name" value="Transp_IS110-like_N"/>
</dbReference>
<dbReference type="AlphaFoldDB" id="A4WQP6"/>
<dbReference type="eggNOG" id="COG3547">
    <property type="taxonomic scope" value="Bacteria"/>
</dbReference>
<feature type="domain" description="Transposase IS110-like N-terminal" evidence="1">
    <location>
        <begin position="33"/>
        <end position="178"/>
    </location>
</feature>
<sequence length="374" mass="41184">MIAAARPQTSYQILYSSLRREDAERRLTMDYYAGLDVSLREISICVIDADGKSIARGCCPADPEGVAGWFRARSLSPKQIVHESGQLSIWLQRGLERLGLPSVCIDARKAHKSLSARPNKSDAADAEGLAQLARTGWFTPVHVRSETSDGLRCLVGARAQLISLRKDLEGHIRGILKTFGIRLTGIGKGDQRQVFRDQLASAGERDPVLRAIADAFICAHATICQAAADLDRAVKENAEKHPVARRLMTIPGVGPIVSLSFVALVDDPARFRRAVDVGAFLGLTPRRYQSGEMDWSGRISRCGDRAMRSMLFEAATALISRTRRFSALKSWAVRLAGRRGFAKAAVATSRKLAVLMLTLWKNETEFKWKERAVA</sequence>
<accession>A4WQP6</accession>
<dbReference type="InterPro" id="IPR003346">
    <property type="entry name" value="Transposase_20"/>
</dbReference>
<evidence type="ECO:0000259" key="2">
    <source>
        <dbReference type="Pfam" id="PF02371"/>
    </source>
</evidence>
<dbReference type="KEGG" id="rsq:Rsph17025_0804"/>
<dbReference type="EMBL" id="CP000661">
    <property type="protein sequence ID" value="ABP69710.1"/>
    <property type="molecule type" value="Genomic_DNA"/>
</dbReference>
<dbReference type="GO" id="GO:0004803">
    <property type="term" value="F:transposase activity"/>
    <property type="evidence" value="ECO:0007669"/>
    <property type="project" value="InterPro"/>
</dbReference>
<organism evidence="3">
    <name type="scientific">Cereibacter sphaeroides (strain ATCC 17025 / ATH 2.4.3)</name>
    <name type="common">Rhodobacter sphaeroides</name>
    <dbReference type="NCBI Taxonomy" id="349102"/>
    <lineage>
        <taxon>Bacteria</taxon>
        <taxon>Pseudomonadati</taxon>
        <taxon>Pseudomonadota</taxon>
        <taxon>Alphaproteobacteria</taxon>
        <taxon>Rhodobacterales</taxon>
        <taxon>Paracoccaceae</taxon>
        <taxon>Cereibacter</taxon>
    </lineage>
</organism>
<dbReference type="NCBIfam" id="NF033542">
    <property type="entry name" value="transpos_IS110"/>
    <property type="match status" value="1"/>
</dbReference>
<dbReference type="GO" id="GO:0006313">
    <property type="term" value="P:DNA transposition"/>
    <property type="evidence" value="ECO:0007669"/>
    <property type="project" value="InterPro"/>
</dbReference>
<evidence type="ECO:0000259" key="1">
    <source>
        <dbReference type="Pfam" id="PF01548"/>
    </source>
</evidence>
<protein>
    <submittedName>
        <fullName evidence="3">Transposase IS116/IS110/IS902 family protein</fullName>
    </submittedName>
</protein>
<dbReference type="HOGENOM" id="CLU_036902_3_3_5"/>
<dbReference type="PANTHER" id="PTHR33055">
    <property type="entry name" value="TRANSPOSASE FOR INSERTION SEQUENCE ELEMENT IS1111A"/>
    <property type="match status" value="1"/>
</dbReference>
<reference evidence="3" key="1">
    <citation type="submission" date="2007-04" db="EMBL/GenBank/DDBJ databases">
        <title>Complete sequence of chromosome of Rhodobacter sphaeroides ATCC 17025.</title>
        <authorList>
            <consortium name="US DOE Joint Genome Institute"/>
            <person name="Copeland A."/>
            <person name="Lucas S."/>
            <person name="Lapidus A."/>
            <person name="Barry K."/>
            <person name="Detter J.C."/>
            <person name="Glavina del Rio T."/>
            <person name="Hammon N."/>
            <person name="Israni S."/>
            <person name="Dalin E."/>
            <person name="Tice H."/>
            <person name="Pitluck S."/>
            <person name="Chertkov O."/>
            <person name="Brettin T."/>
            <person name="Bruce D."/>
            <person name="Han C."/>
            <person name="Schmutz J."/>
            <person name="Larimer F."/>
            <person name="Land M."/>
            <person name="Hauser L."/>
            <person name="Kyrpides N."/>
            <person name="Kim E."/>
            <person name="Richardson P."/>
            <person name="Mackenzie C."/>
            <person name="Choudhary M."/>
            <person name="Donohue T.J."/>
            <person name="Kaplan S."/>
        </authorList>
    </citation>
    <scope>NUCLEOTIDE SEQUENCE [LARGE SCALE GENOMIC DNA]</scope>
    <source>
        <strain evidence="3">ATCC 17025</strain>
    </source>
</reference>